<dbReference type="EMBL" id="OU895878">
    <property type="protein sequence ID" value="CAG9803286.1"/>
    <property type="molecule type" value="Genomic_DNA"/>
</dbReference>
<dbReference type="GO" id="GO:0006457">
    <property type="term" value="P:protein folding"/>
    <property type="evidence" value="ECO:0007669"/>
    <property type="project" value="TreeGrafter"/>
</dbReference>
<sequence>MARFFCFSLLILLVPLTSAFYINAKNSFILTSENFTQATTEHDYFVLFIEDPESHNKFLELWDEVGQVSQADDTSKHLKFGIVDCHKEEVLCQVNQIKNKIQLKFFGSHNNWKSVTSFLDSTIADVLREDELIQKFDQPGAKMFVLFKVIYCPYCKETMEEWVTVMDHFKNNPNIYVASIDCTRHRKHCDRFDALRYPRMRFIYNPPSSSQKVDKYEGDRSAADMIEFAQLSIKRYE</sequence>
<dbReference type="InterPro" id="IPR036249">
    <property type="entry name" value="Thioredoxin-like_sf"/>
</dbReference>
<evidence type="ECO:0000256" key="1">
    <source>
        <dbReference type="ARBA" id="ARBA00006347"/>
    </source>
</evidence>
<dbReference type="PANTHER" id="PTHR45672:SF3">
    <property type="entry name" value="THIOREDOXIN DOMAIN-CONTAINING PROTEIN 5"/>
    <property type="match status" value="1"/>
</dbReference>
<evidence type="ECO:0000313" key="6">
    <source>
        <dbReference type="Proteomes" id="UP001153620"/>
    </source>
</evidence>
<dbReference type="InterPro" id="IPR013766">
    <property type="entry name" value="Thioredoxin_domain"/>
</dbReference>
<dbReference type="GO" id="GO:0003756">
    <property type="term" value="F:protein disulfide isomerase activity"/>
    <property type="evidence" value="ECO:0007669"/>
    <property type="project" value="TreeGrafter"/>
</dbReference>
<dbReference type="SUPFAM" id="SSF52833">
    <property type="entry name" value="Thioredoxin-like"/>
    <property type="match status" value="2"/>
</dbReference>
<protein>
    <recommendedName>
        <fullName evidence="4">Thioredoxin domain-containing protein</fullName>
    </recommendedName>
</protein>
<evidence type="ECO:0000313" key="5">
    <source>
        <dbReference type="EMBL" id="CAG9803286.1"/>
    </source>
</evidence>
<dbReference type="Proteomes" id="UP001153620">
    <property type="component" value="Chromosome 2"/>
</dbReference>
<proteinExistence type="inferred from homology"/>
<reference evidence="5" key="2">
    <citation type="submission" date="2022-10" db="EMBL/GenBank/DDBJ databases">
        <authorList>
            <consortium name="ENA_rothamsted_submissions"/>
            <consortium name="culmorum"/>
            <person name="King R."/>
        </authorList>
    </citation>
    <scope>NUCLEOTIDE SEQUENCE</scope>
</reference>
<feature type="domain" description="Thioredoxin" evidence="4">
    <location>
        <begin position="112"/>
        <end position="234"/>
    </location>
</feature>
<keyword evidence="2 3" id="KW-0732">Signal</keyword>
<accession>A0A9N9RR33</accession>
<name>A0A9N9RR33_9DIPT</name>
<dbReference type="InterPro" id="IPR051063">
    <property type="entry name" value="PDI"/>
</dbReference>
<evidence type="ECO:0000259" key="4">
    <source>
        <dbReference type="PROSITE" id="PS51352"/>
    </source>
</evidence>
<dbReference type="CDD" id="cd02961">
    <property type="entry name" value="PDI_a_family"/>
    <property type="match status" value="1"/>
</dbReference>
<dbReference type="PROSITE" id="PS51352">
    <property type="entry name" value="THIOREDOXIN_2"/>
    <property type="match status" value="1"/>
</dbReference>
<dbReference type="PANTHER" id="PTHR45672">
    <property type="entry name" value="PROTEIN DISULFIDE-ISOMERASE C17H9.14C-RELATED"/>
    <property type="match status" value="1"/>
</dbReference>
<feature type="signal peptide" evidence="3">
    <location>
        <begin position="1"/>
        <end position="19"/>
    </location>
</feature>
<evidence type="ECO:0000256" key="3">
    <source>
        <dbReference type="SAM" id="SignalP"/>
    </source>
</evidence>
<organism evidence="5 6">
    <name type="scientific">Chironomus riparius</name>
    <dbReference type="NCBI Taxonomy" id="315576"/>
    <lineage>
        <taxon>Eukaryota</taxon>
        <taxon>Metazoa</taxon>
        <taxon>Ecdysozoa</taxon>
        <taxon>Arthropoda</taxon>
        <taxon>Hexapoda</taxon>
        <taxon>Insecta</taxon>
        <taxon>Pterygota</taxon>
        <taxon>Neoptera</taxon>
        <taxon>Endopterygota</taxon>
        <taxon>Diptera</taxon>
        <taxon>Nematocera</taxon>
        <taxon>Chironomoidea</taxon>
        <taxon>Chironomidae</taxon>
        <taxon>Chironominae</taxon>
        <taxon>Chironomus</taxon>
    </lineage>
</organism>
<dbReference type="AlphaFoldDB" id="A0A9N9RR33"/>
<gene>
    <name evidence="5" type="ORF">CHIRRI_LOCUS6187</name>
</gene>
<reference evidence="5" key="1">
    <citation type="submission" date="2022-01" db="EMBL/GenBank/DDBJ databases">
        <authorList>
            <person name="King R."/>
        </authorList>
    </citation>
    <scope>NUCLEOTIDE SEQUENCE</scope>
</reference>
<dbReference type="OrthoDB" id="427280at2759"/>
<dbReference type="Gene3D" id="3.40.30.10">
    <property type="entry name" value="Glutaredoxin"/>
    <property type="match status" value="2"/>
</dbReference>
<keyword evidence="6" id="KW-1185">Reference proteome</keyword>
<dbReference type="GO" id="GO:0005783">
    <property type="term" value="C:endoplasmic reticulum"/>
    <property type="evidence" value="ECO:0007669"/>
    <property type="project" value="TreeGrafter"/>
</dbReference>
<dbReference type="Pfam" id="PF00085">
    <property type="entry name" value="Thioredoxin"/>
    <property type="match status" value="1"/>
</dbReference>
<comment type="similarity">
    <text evidence="1">Belongs to the protein disulfide isomerase family.</text>
</comment>
<evidence type="ECO:0000256" key="2">
    <source>
        <dbReference type="ARBA" id="ARBA00022729"/>
    </source>
</evidence>
<feature type="chain" id="PRO_5040398838" description="Thioredoxin domain-containing protein" evidence="3">
    <location>
        <begin position="20"/>
        <end position="237"/>
    </location>
</feature>